<evidence type="ECO:0000313" key="1">
    <source>
        <dbReference type="EMBL" id="ROT65971.1"/>
    </source>
</evidence>
<name>A0A3R7M355_PENVA</name>
<reference evidence="1 2" key="1">
    <citation type="submission" date="2018-04" db="EMBL/GenBank/DDBJ databases">
        <authorList>
            <person name="Zhang X."/>
            <person name="Yuan J."/>
            <person name="Li F."/>
            <person name="Xiang J."/>
        </authorList>
    </citation>
    <scope>NUCLEOTIDE SEQUENCE [LARGE SCALE GENOMIC DNA]</scope>
    <source>
        <tissue evidence="1">Muscle</tissue>
    </source>
</reference>
<proteinExistence type="predicted"/>
<keyword evidence="2" id="KW-1185">Reference proteome</keyword>
<dbReference type="EMBL" id="QCYY01003011">
    <property type="protein sequence ID" value="ROT65971.1"/>
    <property type="molecule type" value="Genomic_DNA"/>
</dbReference>
<comment type="caution">
    <text evidence="1">The sequence shown here is derived from an EMBL/GenBank/DDBJ whole genome shotgun (WGS) entry which is preliminary data.</text>
</comment>
<accession>A0A3R7M355</accession>
<sequence length="388" mass="43006">FLFSSHPPFIHSLSYSHHSFFFILIPLSLSPSLPLYLSPTLPLAITSPSAYSPLPLPIAPLPFSRFPCFPASPIYLISTSLFPRFPSAFCFSRVRSLLSPSSSFAIQSRPLTAPAFVTILPFPLPVFILSSLSPTHSLSLSFSLSLSLPSHLAYVFIPVSQTSVHIFSSLTRPFLSSFLSSLFYSFFSSPPYTIIFLSLPHLSYPPLLISSLFFPSPLLPIPSFLSSSSSHSFSFSFLPSPLLPIPSFFLSSHTIFLLSLPSPLLPIPSFIPSPPHTLPPFPPFFLLPIPSFFISSHTLFLLFLPSPPYPLYSFSTPQSSSFSLLLPSPIPSFFISSHTLFLLFLPSPHTLFYSFSPHTLLPFFLEPTELGHLSDIPTTEKTQEPFRL</sequence>
<dbReference type="Proteomes" id="UP000283509">
    <property type="component" value="Unassembled WGS sequence"/>
</dbReference>
<feature type="non-terminal residue" evidence="1">
    <location>
        <position position="1"/>
    </location>
</feature>
<gene>
    <name evidence="1" type="ORF">C7M84_016047</name>
</gene>
<reference evidence="1 2" key="2">
    <citation type="submission" date="2019-01" db="EMBL/GenBank/DDBJ databases">
        <title>The decoding of complex shrimp genome reveals the adaptation for benthos swimmer, frequently molting mechanism and breeding impact on genome.</title>
        <authorList>
            <person name="Sun Y."/>
            <person name="Gao Y."/>
            <person name="Yu Y."/>
        </authorList>
    </citation>
    <scope>NUCLEOTIDE SEQUENCE [LARGE SCALE GENOMIC DNA]</scope>
    <source>
        <tissue evidence="1">Muscle</tissue>
    </source>
</reference>
<dbReference type="AlphaFoldDB" id="A0A3R7M355"/>
<protein>
    <submittedName>
        <fullName evidence="1">Uncharacterized protein</fullName>
    </submittedName>
</protein>
<evidence type="ECO:0000313" key="2">
    <source>
        <dbReference type="Proteomes" id="UP000283509"/>
    </source>
</evidence>
<organism evidence="1 2">
    <name type="scientific">Penaeus vannamei</name>
    <name type="common">Whiteleg shrimp</name>
    <name type="synonym">Litopenaeus vannamei</name>
    <dbReference type="NCBI Taxonomy" id="6689"/>
    <lineage>
        <taxon>Eukaryota</taxon>
        <taxon>Metazoa</taxon>
        <taxon>Ecdysozoa</taxon>
        <taxon>Arthropoda</taxon>
        <taxon>Crustacea</taxon>
        <taxon>Multicrustacea</taxon>
        <taxon>Malacostraca</taxon>
        <taxon>Eumalacostraca</taxon>
        <taxon>Eucarida</taxon>
        <taxon>Decapoda</taxon>
        <taxon>Dendrobranchiata</taxon>
        <taxon>Penaeoidea</taxon>
        <taxon>Penaeidae</taxon>
        <taxon>Penaeus</taxon>
    </lineage>
</organism>